<comment type="subcellular location">
    <subcellularLocation>
        <location evidence="1">Endoplasmic reticulum</location>
    </subcellularLocation>
</comment>
<evidence type="ECO:0000256" key="6">
    <source>
        <dbReference type="ARBA" id="ARBA00038357"/>
    </source>
</evidence>
<evidence type="ECO:0000313" key="10">
    <source>
        <dbReference type="Proteomes" id="UP000054771"/>
    </source>
</evidence>
<dbReference type="FunFam" id="3.10.120.10:FF:000003">
    <property type="entry name" value="membrane-associated progesterone receptor component 1"/>
    <property type="match status" value="1"/>
</dbReference>
<dbReference type="Gene3D" id="3.10.120.10">
    <property type="entry name" value="Cytochrome b5-like heme/steroid binding domain"/>
    <property type="match status" value="1"/>
</dbReference>
<name>A0A0U5H2C1_ASPCI</name>
<dbReference type="GO" id="GO:0016020">
    <property type="term" value="C:membrane"/>
    <property type="evidence" value="ECO:0007669"/>
    <property type="project" value="TreeGrafter"/>
</dbReference>
<reference evidence="10" key="1">
    <citation type="journal article" date="2016" name="Genome Announc.">
        <title>Draft genome sequences of fungus Aspergillus calidoustus.</title>
        <authorList>
            <person name="Horn F."/>
            <person name="Linde J."/>
            <person name="Mattern D.J."/>
            <person name="Walther G."/>
            <person name="Guthke R."/>
            <person name="Scherlach K."/>
            <person name="Martin K."/>
            <person name="Brakhage A.A."/>
            <person name="Petzke L."/>
            <person name="Valiante V."/>
        </authorList>
    </citation>
    <scope>NUCLEOTIDE SEQUENCE [LARGE SCALE GENOMIC DNA]</scope>
    <source>
        <strain evidence="10">SF006504</strain>
    </source>
</reference>
<dbReference type="GO" id="GO:0046872">
    <property type="term" value="F:metal ion binding"/>
    <property type="evidence" value="ECO:0007669"/>
    <property type="project" value="UniProtKB-KW"/>
</dbReference>
<keyword evidence="2" id="KW-0349">Heme</keyword>
<feature type="transmembrane region" description="Helical" evidence="7">
    <location>
        <begin position="16"/>
        <end position="36"/>
    </location>
</feature>
<proteinExistence type="inferred from homology"/>
<keyword evidence="7" id="KW-0812">Transmembrane</keyword>
<dbReference type="OrthoDB" id="547796at2759"/>
<evidence type="ECO:0000256" key="4">
    <source>
        <dbReference type="ARBA" id="ARBA00022824"/>
    </source>
</evidence>
<dbReference type="GO" id="GO:0005783">
    <property type="term" value="C:endoplasmic reticulum"/>
    <property type="evidence" value="ECO:0007669"/>
    <property type="project" value="UniProtKB-SubCell"/>
</dbReference>
<evidence type="ECO:0000256" key="7">
    <source>
        <dbReference type="SAM" id="Phobius"/>
    </source>
</evidence>
<gene>
    <name evidence="9" type="ORF">ASPCAL11126</name>
</gene>
<evidence type="ECO:0000313" key="9">
    <source>
        <dbReference type="EMBL" id="CEL07972.1"/>
    </source>
</evidence>
<dbReference type="OMA" id="ANEWETQ"/>
<dbReference type="GO" id="GO:0020037">
    <property type="term" value="F:heme binding"/>
    <property type="evidence" value="ECO:0007669"/>
    <property type="project" value="UniProtKB-ARBA"/>
</dbReference>
<organism evidence="9 10">
    <name type="scientific">Aspergillus calidoustus</name>
    <dbReference type="NCBI Taxonomy" id="454130"/>
    <lineage>
        <taxon>Eukaryota</taxon>
        <taxon>Fungi</taxon>
        <taxon>Dikarya</taxon>
        <taxon>Ascomycota</taxon>
        <taxon>Pezizomycotina</taxon>
        <taxon>Eurotiomycetes</taxon>
        <taxon>Eurotiomycetidae</taxon>
        <taxon>Eurotiales</taxon>
        <taxon>Aspergillaceae</taxon>
        <taxon>Aspergillus</taxon>
        <taxon>Aspergillus subgen. Nidulantes</taxon>
    </lineage>
</organism>
<dbReference type="Proteomes" id="UP000054771">
    <property type="component" value="Unassembled WGS sequence"/>
</dbReference>
<dbReference type="AlphaFoldDB" id="A0A0U5H2C1"/>
<evidence type="ECO:0000256" key="5">
    <source>
        <dbReference type="ARBA" id="ARBA00023004"/>
    </source>
</evidence>
<sequence length="183" mass="20042">MPSPDGTAPPAEVMSIASPINLVLFSVFTLLVYMQFRPKAAATLPKAPPPVVFRTFTPKTLLEFNGENDKPVYLAVRGRVFDVSPGRNFYGPGGPYENFAGRDASRGLAFQSFDREMLTEDLSAPLDDLKDLNAEQLENLQGWEERFSEKYLVVGRGYLAVSIVTKASCASRAGQGNILEFTG</sequence>
<evidence type="ECO:0000256" key="3">
    <source>
        <dbReference type="ARBA" id="ARBA00022723"/>
    </source>
</evidence>
<evidence type="ECO:0000256" key="2">
    <source>
        <dbReference type="ARBA" id="ARBA00022617"/>
    </source>
</evidence>
<comment type="similarity">
    <text evidence="6">Belongs to the cytochrome b5 family. MAPR subfamily.</text>
</comment>
<keyword evidence="5" id="KW-0408">Iron</keyword>
<keyword evidence="7" id="KW-1133">Transmembrane helix</keyword>
<dbReference type="PANTHER" id="PTHR10281:SF72">
    <property type="entry name" value="NEUDESIN"/>
    <property type="match status" value="1"/>
</dbReference>
<keyword evidence="9" id="KW-0675">Receptor</keyword>
<dbReference type="SUPFAM" id="SSF55856">
    <property type="entry name" value="Cytochrome b5-like heme/steroid binding domain"/>
    <property type="match status" value="1"/>
</dbReference>
<dbReference type="InterPro" id="IPR036400">
    <property type="entry name" value="Cyt_B5-like_heme/steroid_sf"/>
</dbReference>
<keyword evidence="4" id="KW-0256">Endoplasmic reticulum</keyword>
<keyword evidence="3" id="KW-0479">Metal-binding</keyword>
<keyword evidence="7" id="KW-0472">Membrane</keyword>
<keyword evidence="10" id="KW-1185">Reference proteome</keyword>
<dbReference type="EMBL" id="CDMC01000010">
    <property type="protein sequence ID" value="CEL07972.1"/>
    <property type="molecule type" value="Genomic_DNA"/>
</dbReference>
<protein>
    <submittedName>
        <fullName evidence="9">Putative Function: bovine MSBP is a high affinity steroid membrane receptor</fullName>
    </submittedName>
</protein>
<evidence type="ECO:0000259" key="8">
    <source>
        <dbReference type="SMART" id="SM01117"/>
    </source>
</evidence>
<dbReference type="Pfam" id="PF00173">
    <property type="entry name" value="Cyt-b5"/>
    <property type="match status" value="1"/>
</dbReference>
<dbReference type="SMART" id="SM01117">
    <property type="entry name" value="Cyt-b5"/>
    <property type="match status" value="1"/>
</dbReference>
<dbReference type="InterPro" id="IPR050577">
    <property type="entry name" value="MAPR/NEUFC/NENF-like"/>
</dbReference>
<dbReference type="PANTHER" id="PTHR10281">
    <property type="entry name" value="MEMBRANE-ASSOCIATED PROGESTERONE RECEPTOR COMPONENT-RELATED"/>
    <property type="match status" value="1"/>
</dbReference>
<dbReference type="STRING" id="454130.A0A0U5H2C1"/>
<feature type="domain" description="Cytochrome b5 heme-binding" evidence="8">
    <location>
        <begin position="56"/>
        <end position="158"/>
    </location>
</feature>
<accession>A0A0U5H2C1</accession>
<dbReference type="InterPro" id="IPR001199">
    <property type="entry name" value="Cyt_B5-like_heme/steroid-bd"/>
</dbReference>
<evidence type="ECO:0000256" key="1">
    <source>
        <dbReference type="ARBA" id="ARBA00004240"/>
    </source>
</evidence>